<evidence type="ECO:0000313" key="6">
    <source>
        <dbReference type="Proteomes" id="UP000557307"/>
    </source>
</evidence>
<proteinExistence type="predicted"/>
<dbReference type="Proteomes" id="UP000557307">
    <property type="component" value="Unassembled WGS sequence"/>
</dbReference>
<name>A0A840TSV5_9BACT</name>
<dbReference type="InterPro" id="IPR018060">
    <property type="entry name" value="HTH_AraC"/>
</dbReference>
<evidence type="ECO:0000256" key="1">
    <source>
        <dbReference type="ARBA" id="ARBA00023015"/>
    </source>
</evidence>
<dbReference type="PANTHER" id="PTHR46796:SF13">
    <property type="entry name" value="HTH-TYPE TRANSCRIPTIONAL ACTIVATOR RHAS"/>
    <property type="match status" value="1"/>
</dbReference>
<sequence>MDFFDAYPPSEALRPYIESYAIIKFTEPMSYNVLPNQVLVMGIYPDGLLTSTQGTSAVEVRAELFGLHDHWRSFHMQPSEFVTIHFTALGAGTFFKVPLHELFNGSSALEAFVSASTLEELTERFVLAPTQAEKVRVLDHFFTTRLLHTSPDPLVQGALCFIYESQGVLPMSELASQLHISQSRLEKRFRSQVGTSPKKYASLVRLHTLLHHHQPDVPLTQYAYELGYFDQAHFARDLKAFSGVSPKALFRSMKSISAFRVYPNGVYPNE</sequence>
<reference evidence="5 6" key="1">
    <citation type="submission" date="2020-08" db="EMBL/GenBank/DDBJ databases">
        <title>Genomic Encyclopedia of Type Strains, Phase IV (KMG-IV): sequencing the most valuable type-strain genomes for metagenomic binning, comparative biology and taxonomic classification.</title>
        <authorList>
            <person name="Goeker M."/>
        </authorList>
    </citation>
    <scope>NUCLEOTIDE SEQUENCE [LARGE SCALE GENOMIC DNA]</scope>
    <source>
        <strain evidence="5 6">DSM 105074</strain>
    </source>
</reference>
<accession>A0A840TSV5</accession>
<dbReference type="InterPro" id="IPR050204">
    <property type="entry name" value="AraC_XylS_family_regulators"/>
</dbReference>
<dbReference type="Gene3D" id="1.10.10.60">
    <property type="entry name" value="Homeodomain-like"/>
    <property type="match status" value="1"/>
</dbReference>
<dbReference type="InterPro" id="IPR046532">
    <property type="entry name" value="DUF6597"/>
</dbReference>
<dbReference type="EMBL" id="JACHGF010000009">
    <property type="protein sequence ID" value="MBB5286374.1"/>
    <property type="molecule type" value="Genomic_DNA"/>
</dbReference>
<dbReference type="RefSeq" id="WP_184177447.1">
    <property type="nucleotide sequence ID" value="NZ_JACHGF010000009.1"/>
</dbReference>
<feature type="domain" description="HTH araC/xylS-type" evidence="4">
    <location>
        <begin position="156"/>
        <end position="252"/>
    </location>
</feature>
<dbReference type="Pfam" id="PF20240">
    <property type="entry name" value="DUF6597"/>
    <property type="match status" value="1"/>
</dbReference>
<gene>
    <name evidence="5" type="ORF">HNQ92_004534</name>
</gene>
<dbReference type="PROSITE" id="PS01124">
    <property type="entry name" value="HTH_ARAC_FAMILY_2"/>
    <property type="match status" value="1"/>
</dbReference>
<dbReference type="AlphaFoldDB" id="A0A840TSV5"/>
<evidence type="ECO:0000256" key="3">
    <source>
        <dbReference type="ARBA" id="ARBA00023163"/>
    </source>
</evidence>
<keyword evidence="6" id="KW-1185">Reference proteome</keyword>
<keyword evidence="1" id="KW-0805">Transcription regulation</keyword>
<organism evidence="5 6">
    <name type="scientific">Rhabdobacter roseus</name>
    <dbReference type="NCBI Taxonomy" id="1655419"/>
    <lineage>
        <taxon>Bacteria</taxon>
        <taxon>Pseudomonadati</taxon>
        <taxon>Bacteroidota</taxon>
        <taxon>Cytophagia</taxon>
        <taxon>Cytophagales</taxon>
        <taxon>Cytophagaceae</taxon>
        <taxon>Rhabdobacter</taxon>
    </lineage>
</organism>
<keyword evidence="2 5" id="KW-0238">DNA-binding</keyword>
<dbReference type="PANTHER" id="PTHR46796">
    <property type="entry name" value="HTH-TYPE TRANSCRIPTIONAL ACTIVATOR RHAS-RELATED"/>
    <property type="match status" value="1"/>
</dbReference>
<protein>
    <submittedName>
        <fullName evidence="5">AraC-like DNA-binding protein</fullName>
    </submittedName>
</protein>
<dbReference type="SMART" id="SM00342">
    <property type="entry name" value="HTH_ARAC"/>
    <property type="match status" value="1"/>
</dbReference>
<comment type="caution">
    <text evidence="5">The sequence shown here is derived from an EMBL/GenBank/DDBJ whole genome shotgun (WGS) entry which is preliminary data.</text>
</comment>
<evidence type="ECO:0000313" key="5">
    <source>
        <dbReference type="EMBL" id="MBB5286374.1"/>
    </source>
</evidence>
<evidence type="ECO:0000259" key="4">
    <source>
        <dbReference type="PROSITE" id="PS01124"/>
    </source>
</evidence>
<dbReference type="GO" id="GO:0003700">
    <property type="term" value="F:DNA-binding transcription factor activity"/>
    <property type="evidence" value="ECO:0007669"/>
    <property type="project" value="InterPro"/>
</dbReference>
<keyword evidence="3" id="KW-0804">Transcription</keyword>
<evidence type="ECO:0000256" key="2">
    <source>
        <dbReference type="ARBA" id="ARBA00023125"/>
    </source>
</evidence>
<dbReference type="Pfam" id="PF12833">
    <property type="entry name" value="HTH_18"/>
    <property type="match status" value="1"/>
</dbReference>
<dbReference type="GO" id="GO:0043565">
    <property type="term" value="F:sequence-specific DNA binding"/>
    <property type="evidence" value="ECO:0007669"/>
    <property type="project" value="InterPro"/>
</dbReference>